<accession>A0ABU4GB61</accession>
<keyword evidence="3" id="KW-0408">Iron</keyword>
<dbReference type="Gene3D" id="3.30.9.10">
    <property type="entry name" value="D-Amino Acid Oxidase, subunit A, domain 2"/>
    <property type="match status" value="1"/>
</dbReference>
<dbReference type="InterPro" id="IPR017941">
    <property type="entry name" value="Rieske_2Fe-2S"/>
</dbReference>
<keyword evidence="1" id="KW-0001">2Fe-2S</keyword>
<dbReference type="InterPro" id="IPR006076">
    <property type="entry name" value="FAD-dep_OxRdtase"/>
</dbReference>
<keyword evidence="2" id="KW-0479">Metal-binding</keyword>
<proteinExistence type="predicted"/>
<comment type="caution">
    <text evidence="7">The sequence shown here is derived from an EMBL/GenBank/DDBJ whole genome shotgun (WGS) entry which is preliminary data.</text>
</comment>
<evidence type="ECO:0000256" key="2">
    <source>
        <dbReference type="ARBA" id="ARBA00022723"/>
    </source>
</evidence>
<dbReference type="Proteomes" id="UP001282284">
    <property type="component" value="Unassembled WGS sequence"/>
</dbReference>
<name>A0ABU4GB61_9BACL</name>
<dbReference type="PANTHER" id="PTHR13847:SF274">
    <property type="entry name" value="RIESKE 2FE-2S IRON-SULFUR PROTEIN YHFW-RELATED"/>
    <property type="match status" value="1"/>
</dbReference>
<evidence type="ECO:0000256" key="1">
    <source>
        <dbReference type="ARBA" id="ARBA00022714"/>
    </source>
</evidence>
<evidence type="ECO:0000313" key="7">
    <source>
        <dbReference type="EMBL" id="MDW0114224.1"/>
    </source>
</evidence>
<dbReference type="SUPFAM" id="SSF50022">
    <property type="entry name" value="ISP domain"/>
    <property type="match status" value="1"/>
</dbReference>
<dbReference type="EMBL" id="JAUBDI010000014">
    <property type="protein sequence ID" value="MDW0114224.1"/>
    <property type="molecule type" value="Genomic_DNA"/>
</dbReference>
<evidence type="ECO:0000256" key="4">
    <source>
        <dbReference type="ARBA" id="ARBA00023014"/>
    </source>
</evidence>
<dbReference type="SUPFAM" id="SSF51905">
    <property type="entry name" value="FAD/NAD(P)-binding domain"/>
    <property type="match status" value="1"/>
</dbReference>
<evidence type="ECO:0000256" key="3">
    <source>
        <dbReference type="ARBA" id="ARBA00023004"/>
    </source>
</evidence>
<keyword evidence="4" id="KW-0411">Iron-sulfur</keyword>
<dbReference type="Gene3D" id="3.50.50.60">
    <property type="entry name" value="FAD/NAD(P)-binding domain"/>
    <property type="match status" value="1"/>
</dbReference>
<dbReference type="PANTHER" id="PTHR13847">
    <property type="entry name" value="SARCOSINE DEHYDROGENASE-RELATED"/>
    <property type="match status" value="1"/>
</dbReference>
<feature type="domain" description="Rieske" evidence="6">
    <location>
        <begin position="412"/>
        <end position="458"/>
    </location>
</feature>
<protein>
    <submittedName>
        <fullName evidence="7">FAD-dependent oxidoreductase</fullName>
    </submittedName>
</protein>
<organism evidence="7 8">
    <name type="scientific">Sporosarcina saromensis</name>
    <dbReference type="NCBI Taxonomy" id="359365"/>
    <lineage>
        <taxon>Bacteria</taxon>
        <taxon>Bacillati</taxon>
        <taxon>Bacillota</taxon>
        <taxon>Bacilli</taxon>
        <taxon>Bacillales</taxon>
        <taxon>Caryophanaceae</taxon>
        <taxon>Sporosarcina</taxon>
    </lineage>
</organism>
<keyword evidence="8" id="KW-1185">Reference proteome</keyword>
<gene>
    <name evidence="7" type="ORF">QT711_13590</name>
</gene>
<dbReference type="InterPro" id="IPR036188">
    <property type="entry name" value="FAD/NAD-bd_sf"/>
</dbReference>
<evidence type="ECO:0000259" key="6">
    <source>
        <dbReference type="PROSITE" id="PS51296"/>
    </source>
</evidence>
<dbReference type="Gene3D" id="2.102.10.10">
    <property type="entry name" value="Rieske [2Fe-2S] iron-sulphur domain"/>
    <property type="match status" value="1"/>
</dbReference>
<dbReference type="InterPro" id="IPR005805">
    <property type="entry name" value="Rieske_Fe-S_prot_C"/>
</dbReference>
<dbReference type="PROSITE" id="PS51296">
    <property type="entry name" value="RIESKE"/>
    <property type="match status" value="1"/>
</dbReference>
<dbReference type="PRINTS" id="PR00162">
    <property type="entry name" value="RIESKE"/>
</dbReference>
<reference evidence="7 8" key="1">
    <citation type="submission" date="2023-06" db="EMBL/GenBank/DDBJ databases">
        <title>Sporosarcina sp. nov., isolated from Korean traditional fermented seafood 'Jeotgal'.</title>
        <authorList>
            <person name="Yang A.I."/>
            <person name="Shin N.-R."/>
        </authorList>
    </citation>
    <scope>NUCLEOTIDE SEQUENCE [LARGE SCALE GENOMIC DNA]</scope>
    <source>
        <strain evidence="7 8">KCTC13119</strain>
    </source>
</reference>
<sequence>MKHSLWLQTAYKRNAYPPLDKDVSCDVCIVGGGLSGLANAYFLAKEGKDVILLEKDEILCGATGHSTGKLTVQHDVVYADLIKQFGRENAKLYYEANRQAVLFGESIAEGDELRNADSILFSQSKYGTEKLQDEMKAYEEIGIPGELGRNSELPLKTEATLTIKREAQLHPVRFGQHLAKLAVQAGARIYEKTDVRLMDLKKRVVYTSSEHEIQFSNLSLCTHYPIEALRGLQILKLSVNRSYIVSCYANMPLQGQYISVDNPKRSVRTVYIDGKTHFLLAGESHVAGTEKATQIHYETLSFELRNTYQLEALKYGWSAQDPSTPDLIPYAGIISSSMPYVYINTGFRKWGLSNAIASARIITDQIVGRENKAISLYAPDRTGFGSFLLQALRNTGLVVKEFTGGHITRTDSPICTHMGCRTRWNEADQTWDCPCHGSRFRTDGSVLEGPATKPLDLN</sequence>
<evidence type="ECO:0000313" key="8">
    <source>
        <dbReference type="Proteomes" id="UP001282284"/>
    </source>
</evidence>
<dbReference type="Pfam" id="PF00355">
    <property type="entry name" value="Rieske"/>
    <property type="match status" value="1"/>
</dbReference>
<dbReference type="Pfam" id="PF01266">
    <property type="entry name" value="DAO"/>
    <property type="match status" value="1"/>
</dbReference>
<evidence type="ECO:0000256" key="5">
    <source>
        <dbReference type="ARBA" id="ARBA00023157"/>
    </source>
</evidence>
<dbReference type="RefSeq" id="WP_317945106.1">
    <property type="nucleotide sequence ID" value="NZ_JAUBDI010000014.1"/>
</dbReference>
<dbReference type="InterPro" id="IPR036922">
    <property type="entry name" value="Rieske_2Fe-2S_sf"/>
</dbReference>
<keyword evidence="5" id="KW-1015">Disulfide bond</keyword>